<reference evidence="2 3" key="1">
    <citation type="submission" date="2021-03" db="EMBL/GenBank/DDBJ databases">
        <title>Genomic and phenotypic characterization of Chloracidobacterium isolates provides evidence for multiple species.</title>
        <authorList>
            <person name="Saini M.K."/>
            <person name="Costas A.M.G."/>
            <person name="Tank M."/>
            <person name="Bryant D.A."/>
        </authorList>
    </citation>
    <scope>NUCLEOTIDE SEQUENCE [LARGE SCALE GENOMIC DNA]</scope>
    <source>
        <strain evidence="2 3">BV2-C</strain>
    </source>
</reference>
<evidence type="ECO:0000313" key="2">
    <source>
        <dbReference type="EMBL" id="QUW04176.1"/>
    </source>
</evidence>
<sequence>MNQACRWVALVVGWLSVWFGLTVTAQNLTTASEAALTAAVQDTRAGQDGPRVPRTADAIPELRDLTVPGAEGPSSVKSRSERRESDVGVPIEDRWRIGFPEWSRYEKGRLLNPYRLNVLKGDYPIIGQHTFLVLTFESITFVDGRRTPLPQDINARRPGAAEFFGRGGQFLNQQNFIASVELFHGDTAFKPPDWRIKFTPVFNLNYLAVRENGIVNRDVRKGTTRFDTHIGFQEAFAEVRLGDTPKLFPFLRGRGSRGGHSPFFDSTSLRVGIQQFNSDFRGLIFDDFNLGARLFGNFRDNKWQFNAAFFYMLEKDTNSGINTFDQRNQRVWIANLYRQDFIKPGYTMQLSVHYNDDQPSIKFDQNRFLVRPVQVGPVTPHSVKAGYIGWTGNGHFRRININHAFYQVFGRDSLQPIAGRPTRINAQLAALELSYDRDWQRFQVSGFFSSGDSNPTDRVARGFDSILDNQFFAGGENSFWNSQEIRLTRAGVALVTQGSLIPSLRSSKLQGQANFVNPGIIVANVGYEANLTPKLKLLANLNYLRFHHTESLQLLTFQRRIRNNVGIDYGAGVVYRPLLSENMIIKGGFSVMNPLDGFKDIFTSNCSGLNCGAQSRFLFSLYAKAIFTF</sequence>
<accession>A0ABX8BDS9</accession>
<evidence type="ECO:0000313" key="3">
    <source>
        <dbReference type="Proteomes" id="UP000676506"/>
    </source>
</evidence>
<dbReference type="EMBL" id="CP072649">
    <property type="protein sequence ID" value="QUW04176.1"/>
    <property type="molecule type" value="Genomic_DNA"/>
</dbReference>
<proteinExistence type="predicted"/>
<organism evidence="2 3">
    <name type="scientific">Chloracidobacterium validum</name>
    <dbReference type="NCBI Taxonomy" id="2821543"/>
    <lineage>
        <taxon>Bacteria</taxon>
        <taxon>Pseudomonadati</taxon>
        <taxon>Acidobacteriota</taxon>
        <taxon>Terriglobia</taxon>
        <taxon>Terriglobales</taxon>
        <taxon>Acidobacteriaceae</taxon>
        <taxon>Chloracidobacterium</taxon>
    </lineage>
</organism>
<keyword evidence="3" id="KW-1185">Reference proteome</keyword>
<name>A0ABX8BDS9_9BACT</name>
<dbReference type="RefSeq" id="WP_211430065.1">
    <property type="nucleotide sequence ID" value="NZ_CP072649.1"/>
</dbReference>
<dbReference type="Proteomes" id="UP000676506">
    <property type="component" value="Chromosome 2"/>
</dbReference>
<feature type="region of interest" description="Disordered" evidence="1">
    <location>
        <begin position="42"/>
        <end position="83"/>
    </location>
</feature>
<protein>
    <recommendedName>
        <fullName evidence="4">Alginate export domain-containing protein</fullName>
    </recommendedName>
</protein>
<gene>
    <name evidence="2" type="ORF">J8C06_14125</name>
</gene>
<evidence type="ECO:0000256" key="1">
    <source>
        <dbReference type="SAM" id="MobiDB-lite"/>
    </source>
</evidence>
<evidence type="ECO:0008006" key="4">
    <source>
        <dbReference type="Google" id="ProtNLM"/>
    </source>
</evidence>